<gene>
    <name evidence="2" type="primary">BAZ2B_1</name>
    <name evidence="2" type="ORF">N1851_014206</name>
</gene>
<name>A0AA47P121_MERPO</name>
<dbReference type="Proteomes" id="UP001174136">
    <property type="component" value="Unassembled WGS sequence"/>
</dbReference>
<keyword evidence="3" id="KW-1185">Reference proteome</keyword>
<feature type="region of interest" description="Disordered" evidence="1">
    <location>
        <begin position="129"/>
        <end position="154"/>
    </location>
</feature>
<comment type="caution">
    <text evidence="2">The sequence shown here is derived from an EMBL/GenBank/DDBJ whole genome shotgun (WGS) entry which is preliminary data.</text>
</comment>
<proteinExistence type="predicted"/>
<evidence type="ECO:0000256" key="1">
    <source>
        <dbReference type="SAM" id="MobiDB-lite"/>
    </source>
</evidence>
<reference evidence="2" key="1">
    <citation type="journal article" date="2023" name="Front. Mar. Sci.">
        <title>A new Merluccius polli reference genome to investigate the effects of global change in West African waters.</title>
        <authorList>
            <person name="Mateo J.L."/>
            <person name="Blanco-Fernandez C."/>
            <person name="Garcia-Vazquez E."/>
            <person name="Machado-Schiaffino G."/>
        </authorList>
    </citation>
    <scope>NUCLEOTIDE SEQUENCE</scope>
    <source>
        <strain evidence="2">C29</strain>
        <tissue evidence="2">Fin</tissue>
    </source>
</reference>
<organism evidence="2 3">
    <name type="scientific">Merluccius polli</name>
    <name type="common">Benguela hake</name>
    <name type="synonym">Merluccius cadenati</name>
    <dbReference type="NCBI Taxonomy" id="89951"/>
    <lineage>
        <taxon>Eukaryota</taxon>
        <taxon>Metazoa</taxon>
        <taxon>Chordata</taxon>
        <taxon>Craniata</taxon>
        <taxon>Vertebrata</taxon>
        <taxon>Euteleostomi</taxon>
        <taxon>Actinopterygii</taxon>
        <taxon>Neopterygii</taxon>
        <taxon>Teleostei</taxon>
        <taxon>Neoteleostei</taxon>
        <taxon>Acanthomorphata</taxon>
        <taxon>Zeiogadaria</taxon>
        <taxon>Gadariae</taxon>
        <taxon>Gadiformes</taxon>
        <taxon>Gadoidei</taxon>
        <taxon>Merlucciidae</taxon>
        <taxon>Merluccius</taxon>
    </lineage>
</organism>
<evidence type="ECO:0000313" key="3">
    <source>
        <dbReference type="Proteomes" id="UP001174136"/>
    </source>
</evidence>
<sequence>MVGIKLFSVRHGPAPTCPVSSPPGHLFRMADQHFNMSGVSSAFPLVSHPAFGLFSTAGSARSEFGGLGTLGLSQSSGPHLGAFPDWWGASEAHGPNAAAAAALFHPLLALPPLFPSPFQNHHAAHFQVQPGRSTATAAKGTQRALERSVSSRQE</sequence>
<evidence type="ECO:0000313" key="2">
    <source>
        <dbReference type="EMBL" id="KAK0146481.1"/>
    </source>
</evidence>
<accession>A0AA47P121</accession>
<dbReference type="EMBL" id="JAOPHQ010002572">
    <property type="protein sequence ID" value="KAK0146481.1"/>
    <property type="molecule type" value="Genomic_DNA"/>
</dbReference>
<dbReference type="AlphaFoldDB" id="A0AA47P121"/>
<protein>
    <submittedName>
        <fullName evidence="2">Bromodomain adjacent to zinc finger domain protein 2B</fullName>
    </submittedName>
</protein>